<dbReference type="GO" id="GO:0000976">
    <property type="term" value="F:transcription cis-regulatory region binding"/>
    <property type="evidence" value="ECO:0007669"/>
    <property type="project" value="TreeGrafter"/>
</dbReference>
<evidence type="ECO:0000313" key="8">
    <source>
        <dbReference type="Proteomes" id="UP000224386"/>
    </source>
</evidence>
<dbReference type="InterPro" id="IPR001647">
    <property type="entry name" value="HTH_TetR"/>
</dbReference>
<name>A0A2B2KWG7_BACCE</name>
<dbReference type="InterPro" id="IPR050109">
    <property type="entry name" value="HTH-type_TetR-like_transc_reg"/>
</dbReference>
<dbReference type="PROSITE" id="PS50977">
    <property type="entry name" value="HTH_TETR_2"/>
    <property type="match status" value="1"/>
</dbReference>
<dbReference type="PRINTS" id="PR00455">
    <property type="entry name" value="HTHTETR"/>
</dbReference>
<evidence type="ECO:0000256" key="3">
    <source>
        <dbReference type="ARBA" id="ARBA00023125"/>
    </source>
</evidence>
<accession>A0A2B2KWG7</accession>
<dbReference type="PANTHER" id="PTHR30055">
    <property type="entry name" value="HTH-TYPE TRANSCRIPTIONAL REGULATOR RUTR"/>
    <property type="match status" value="1"/>
</dbReference>
<dbReference type="Pfam" id="PF00440">
    <property type="entry name" value="TetR_N"/>
    <property type="match status" value="1"/>
</dbReference>
<evidence type="ECO:0000256" key="5">
    <source>
        <dbReference type="PROSITE-ProRule" id="PRU00335"/>
    </source>
</evidence>
<sequence>MMKDRIAKTAIALFHVRGIKFTMSDLARDLGVSKSTLYEHFPSKDALIGYVVEQINEEAQIRFREIIENSNLTIPEKLKGILLIVPKDFQHSFLRLLIELRRYHPEQWTKIEQGINEEWEVITGLVEEGINSGVLRSLDIPVLIQTLKTLMTSIFEQGSIASNQISLQESLAMMVDIILHGITSND</sequence>
<evidence type="ECO:0000259" key="6">
    <source>
        <dbReference type="PROSITE" id="PS50977"/>
    </source>
</evidence>
<feature type="DNA-binding region" description="H-T-H motif" evidence="5">
    <location>
        <begin position="22"/>
        <end position="41"/>
    </location>
</feature>
<keyword evidence="1" id="KW-0678">Repressor</keyword>
<feature type="domain" description="HTH tetR-type" evidence="6">
    <location>
        <begin position="1"/>
        <end position="59"/>
    </location>
</feature>
<dbReference type="RefSeq" id="WP_098615373.1">
    <property type="nucleotide sequence ID" value="NZ_NVAP01000082.1"/>
</dbReference>
<evidence type="ECO:0000256" key="2">
    <source>
        <dbReference type="ARBA" id="ARBA00023015"/>
    </source>
</evidence>
<dbReference type="SUPFAM" id="SSF46689">
    <property type="entry name" value="Homeodomain-like"/>
    <property type="match status" value="1"/>
</dbReference>
<dbReference type="PANTHER" id="PTHR30055:SF175">
    <property type="entry name" value="HTH-TYPE TRANSCRIPTIONAL REPRESSOR KSTR2"/>
    <property type="match status" value="1"/>
</dbReference>
<reference evidence="7 8" key="1">
    <citation type="submission" date="2017-09" db="EMBL/GenBank/DDBJ databases">
        <title>Large-scale bioinformatics analysis of Bacillus genomes uncovers conserved roles of natural products in bacterial physiology.</title>
        <authorList>
            <consortium name="Agbiome Team Llc"/>
            <person name="Bleich R.M."/>
            <person name="Grubbs K.J."/>
            <person name="Santa Maria K.C."/>
            <person name="Allen S.E."/>
            <person name="Farag S."/>
            <person name="Shank E.A."/>
            <person name="Bowers A."/>
        </authorList>
    </citation>
    <scope>NUCLEOTIDE SEQUENCE [LARGE SCALE GENOMIC DNA]</scope>
    <source>
        <strain evidence="7 8">AFS070861</strain>
    </source>
</reference>
<dbReference type="EMBL" id="NVAP01000082">
    <property type="protein sequence ID" value="PFQ36894.1"/>
    <property type="molecule type" value="Genomic_DNA"/>
</dbReference>
<dbReference type="Gene3D" id="1.10.10.60">
    <property type="entry name" value="Homeodomain-like"/>
    <property type="match status" value="1"/>
</dbReference>
<keyword evidence="3 5" id="KW-0238">DNA-binding</keyword>
<dbReference type="GO" id="GO:0003700">
    <property type="term" value="F:DNA-binding transcription factor activity"/>
    <property type="evidence" value="ECO:0007669"/>
    <property type="project" value="TreeGrafter"/>
</dbReference>
<comment type="caution">
    <text evidence="7">The sequence shown here is derived from an EMBL/GenBank/DDBJ whole genome shotgun (WGS) entry which is preliminary data.</text>
</comment>
<evidence type="ECO:0000256" key="1">
    <source>
        <dbReference type="ARBA" id="ARBA00022491"/>
    </source>
</evidence>
<dbReference type="AlphaFoldDB" id="A0A2B2KWG7"/>
<proteinExistence type="predicted"/>
<gene>
    <name evidence="7" type="ORF">COK05_29655</name>
</gene>
<protein>
    <submittedName>
        <fullName evidence="7">TetR family transcriptional regulator</fullName>
    </submittedName>
</protein>
<evidence type="ECO:0000313" key="7">
    <source>
        <dbReference type="EMBL" id="PFQ36894.1"/>
    </source>
</evidence>
<keyword evidence="4" id="KW-0804">Transcription</keyword>
<dbReference type="Gene3D" id="1.10.357.10">
    <property type="entry name" value="Tetracycline Repressor, domain 2"/>
    <property type="match status" value="1"/>
</dbReference>
<organism evidence="7 8">
    <name type="scientific">Bacillus cereus</name>
    <dbReference type="NCBI Taxonomy" id="1396"/>
    <lineage>
        <taxon>Bacteria</taxon>
        <taxon>Bacillati</taxon>
        <taxon>Bacillota</taxon>
        <taxon>Bacilli</taxon>
        <taxon>Bacillales</taxon>
        <taxon>Bacillaceae</taxon>
        <taxon>Bacillus</taxon>
        <taxon>Bacillus cereus group</taxon>
    </lineage>
</organism>
<dbReference type="InterPro" id="IPR036271">
    <property type="entry name" value="Tet_transcr_reg_TetR-rel_C_sf"/>
</dbReference>
<keyword evidence="2" id="KW-0805">Transcription regulation</keyword>
<dbReference type="Proteomes" id="UP000224386">
    <property type="component" value="Unassembled WGS sequence"/>
</dbReference>
<dbReference type="InterPro" id="IPR009057">
    <property type="entry name" value="Homeodomain-like_sf"/>
</dbReference>
<evidence type="ECO:0000256" key="4">
    <source>
        <dbReference type="ARBA" id="ARBA00023163"/>
    </source>
</evidence>
<dbReference type="SUPFAM" id="SSF48498">
    <property type="entry name" value="Tetracyclin repressor-like, C-terminal domain"/>
    <property type="match status" value="1"/>
</dbReference>